<feature type="region of interest" description="Disordered" evidence="7">
    <location>
        <begin position="201"/>
        <end position="234"/>
    </location>
</feature>
<dbReference type="PROSITE" id="PS50102">
    <property type="entry name" value="RRM"/>
    <property type="match status" value="1"/>
</dbReference>
<dbReference type="PANTHER" id="PTHR15608">
    <property type="entry name" value="SPLICING FACTOR U2AF-ASSOCIATED PROTEIN 2"/>
    <property type="match status" value="1"/>
</dbReference>
<dbReference type="SMART" id="SM00360">
    <property type="entry name" value="RRM"/>
    <property type="match status" value="2"/>
</dbReference>
<evidence type="ECO:0000256" key="7">
    <source>
        <dbReference type="SAM" id="MobiDB-lite"/>
    </source>
</evidence>
<dbReference type="EMBL" id="KV454013">
    <property type="protein sequence ID" value="ODV96249.1"/>
    <property type="molecule type" value="Genomic_DNA"/>
</dbReference>
<dbReference type="GO" id="GO:0000398">
    <property type="term" value="P:mRNA splicing, via spliceosome"/>
    <property type="evidence" value="ECO:0007669"/>
    <property type="project" value="InterPro"/>
</dbReference>
<evidence type="ECO:0000256" key="4">
    <source>
        <dbReference type="ARBA" id="ARBA00022884"/>
    </source>
</evidence>
<dbReference type="InterPro" id="IPR035979">
    <property type="entry name" value="RBD_domain_sf"/>
</dbReference>
<organism evidence="9 10">
    <name type="scientific">Pachysolen tannophilus NRRL Y-2460</name>
    <dbReference type="NCBI Taxonomy" id="669874"/>
    <lineage>
        <taxon>Eukaryota</taxon>
        <taxon>Fungi</taxon>
        <taxon>Dikarya</taxon>
        <taxon>Ascomycota</taxon>
        <taxon>Saccharomycotina</taxon>
        <taxon>Pichiomycetes</taxon>
        <taxon>Pachysolenaceae</taxon>
        <taxon>Pachysolen</taxon>
    </lineage>
</organism>
<evidence type="ECO:0000259" key="8">
    <source>
        <dbReference type="PROSITE" id="PS50102"/>
    </source>
</evidence>
<dbReference type="GO" id="GO:0003723">
    <property type="term" value="F:RNA binding"/>
    <property type="evidence" value="ECO:0007669"/>
    <property type="project" value="UniProtKB-UniRule"/>
</dbReference>
<evidence type="ECO:0000256" key="6">
    <source>
        <dbReference type="PROSITE-ProRule" id="PRU00176"/>
    </source>
</evidence>
<dbReference type="Proteomes" id="UP000094236">
    <property type="component" value="Unassembled WGS sequence"/>
</dbReference>
<dbReference type="InterPro" id="IPR034393">
    <property type="entry name" value="TatSF1-like"/>
</dbReference>
<dbReference type="InterPro" id="IPR034392">
    <property type="entry name" value="TatSF1-like_RRM1"/>
</dbReference>
<comment type="similarity">
    <text evidence="1">Belongs to the HTATSF1 family.</text>
</comment>
<dbReference type="STRING" id="669874.A0A1E4TWZ2"/>
<sequence>MSFSKETQDFIDKKLNPTIPENLANDNRISYDQVAERWIFENPNTDEELEYNLILQTWIARTKQGSETLTKRKLDEQQDNKVDDDDHRKEFQALKKQKLQELKQAKLKEKAPQNKNTGIYISNLPPNITKEELITIFSKYGVIAEDVITEEKRVKLYKDEKGNFKRDGLIVYLKEESCFLAIEMLDDTKLNVGDTDTIRVQRADFSNKENNGNGNTDGGEKNDNTGSSTQKRQLTDREKLLVKQRLNKLNKKVSDWEGNDEDFFNENLNVVKKTHNRKNKSAGTGPKVIVFENCFNPSELVSKDDIADLYEDFVDEIKENCNCENVELEIFDQDEKGLIICKFDQTESADLCVKIFNDRYFDGKRLRVYTMDENKDLEKKLKQT</sequence>
<dbReference type="Pfam" id="PF00076">
    <property type="entry name" value="RRM_1"/>
    <property type="match status" value="1"/>
</dbReference>
<dbReference type="PANTHER" id="PTHR15608:SF0">
    <property type="entry name" value="HIV TAT-SPECIFIC FACTOR 1"/>
    <property type="match status" value="1"/>
</dbReference>
<dbReference type="CDD" id="cd12281">
    <property type="entry name" value="RRM1_TatSF1_like"/>
    <property type="match status" value="1"/>
</dbReference>
<keyword evidence="3" id="KW-0677">Repeat</keyword>
<dbReference type="GO" id="GO:0005684">
    <property type="term" value="C:U2-type spliceosomal complex"/>
    <property type="evidence" value="ECO:0007669"/>
    <property type="project" value="TreeGrafter"/>
</dbReference>
<dbReference type="Gene3D" id="3.30.70.330">
    <property type="match status" value="2"/>
</dbReference>
<evidence type="ECO:0000256" key="3">
    <source>
        <dbReference type="ARBA" id="ARBA00022737"/>
    </source>
</evidence>
<evidence type="ECO:0000256" key="5">
    <source>
        <dbReference type="ARBA" id="ARBA00023187"/>
    </source>
</evidence>
<dbReference type="InterPro" id="IPR012677">
    <property type="entry name" value="Nucleotide-bd_a/b_plait_sf"/>
</dbReference>
<keyword evidence="4 6" id="KW-0694">RNA-binding</keyword>
<feature type="domain" description="RRM" evidence="8">
    <location>
        <begin position="117"/>
        <end position="205"/>
    </location>
</feature>
<gene>
    <name evidence="9" type="ORF">PACTADRAFT_49631</name>
</gene>
<keyword evidence="10" id="KW-1185">Reference proteome</keyword>
<name>A0A1E4TWZ2_PACTA</name>
<dbReference type="GO" id="GO:0005686">
    <property type="term" value="C:U2 snRNP"/>
    <property type="evidence" value="ECO:0007669"/>
    <property type="project" value="TreeGrafter"/>
</dbReference>
<dbReference type="SUPFAM" id="SSF54928">
    <property type="entry name" value="RNA-binding domain, RBD"/>
    <property type="match status" value="1"/>
</dbReference>
<protein>
    <recommendedName>
        <fullName evidence="8">RRM domain-containing protein</fullName>
    </recommendedName>
</protein>
<keyword evidence="2" id="KW-0507">mRNA processing</keyword>
<evidence type="ECO:0000256" key="1">
    <source>
        <dbReference type="ARBA" id="ARBA00007747"/>
    </source>
</evidence>
<keyword evidence="5" id="KW-0508">mRNA splicing</keyword>
<evidence type="ECO:0000313" key="10">
    <source>
        <dbReference type="Proteomes" id="UP000094236"/>
    </source>
</evidence>
<dbReference type="OrthoDB" id="10258585at2759"/>
<accession>A0A1E4TWZ2</accession>
<dbReference type="InterPro" id="IPR000504">
    <property type="entry name" value="RRM_dom"/>
</dbReference>
<dbReference type="AlphaFoldDB" id="A0A1E4TWZ2"/>
<evidence type="ECO:0000256" key="2">
    <source>
        <dbReference type="ARBA" id="ARBA00022664"/>
    </source>
</evidence>
<reference evidence="10" key="1">
    <citation type="submission" date="2016-05" db="EMBL/GenBank/DDBJ databases">
        <title>Comparative genomics of biotechnologically important yeasts.</title>
        <authorList>
            <consortium name="DOE Joint Genome Institute"/>
            <person name="Riley R."/>
            <person name="Haridas S."/>
            <person name="Wolfe K.H."/>
            <person name="Lopes M.R."/>
            <person name="Hittinger C.T."/>
            <person name="Goker M."/>
            <person name="Salamov A."/>
            <person name="Wisecaver J."/>
            <person name="Long T.M."/>
            <person name="Aerts A.L."/>
            <person name="Barry K."/>
            <person name="Choi C."/>
            <person name="Clum A."/>
            <person name="Coughlan A.Y."/>
            <person name="Deshpande S."/>
            <person name="Douglass A.P."/>
            <person name="Hanson S.J."/>
            <person name="Klenk H.-P."/>
            <person name="Labutti K."/>
            <person name="Lapidus A."/>
            <person name="Lindquist E."/>
            <person name="Lipzen A."/>
            <person name="Meier-Kolthoff J.P."/>
            <person name="Ohm R.A."/>
            <person name="Otillar R.P."/>
            <person name="Pangilinan J."/>
            <person name="Peng Y."/>
            <person name="Rokas A."/>
            <person name="Rosa C.A."/>
            <person name="Scheuner C."/>
            <person name="Sibirny A.A."/>
            <person name="Slot J.C."/>
            <person name="Stielow J.B."/>
            <person name="Sun H."/>
            <person name="Kurtzman C.P."/>
            <person name="Blackwell M."/>
            <person name="Grigoriev I.V."/>
            <person name="Jeffries T.W."/>
        </authorList>
    </citation>
    <scope>NUCLEOTIDE SEQUENCE [LARGE SCALE GENOMIC DNA]</scope>
    <source>
        <strain evidence="10">NRRL Y-2460</strain>
    </source>
</reference>
<proteinExistence type="inferred from homology"/>
<evidence type="ECO:0000313" key="9">
    <source>
        <dbReference type="EMBL" id="ODV96249.1"/>
    </source>
</evidence>